<gene>
    <name evidence="7" type="ORF">EI163_13090</name>
</gene>
<keyword evidence="4 6" id="KW-1133">Transmembrane helix</keyword>
<dbReference type="Pfam" id="PF01943">
    <property type="entry name" value="Polysacc_synt"/>
    <property type="match status" value="1"/>
</dbReference>
<keyword evidence="2" id="KW-1003">Cell membrane</keyword>
<feature type="transmembrane region" description="Helical" evidence="6">
    <location>
        <begin position="398"/>
        <end position="420"/>
    </location>
</feature>
<feature type="transmembrane region" description="Helical" evidence="6">
    <location>
        <begin position="339"/>
        <end position="361"/>
    </location>
</feature>
<feature type="transmembrane region" description="Helical" evidence="6">
    <location>
        <begin position="127"/>
        <end position="146"/>
    </location>
</feature>
<keyword evidence="8" id="KW-1185">Reference proteome</keyword>
<feature type="transmembrane region" description="Helical" evidence="6">
    <location>
        <begin position="42"/>
        <end position="63"/>
    </location>
</feature>
<accession>A0ABR9FDA4</accession>
<dbReference type="RefSeq" id="WP_192528001.1">
    <property type="nucleotide sequence ID" value="NZ_RRZC01000014.1"/>
</dbReference>
<dbReference type="PANTHER" id="PTHR30250:SF26">
    <property type="entry name" value="PSMA PROTEIN"/>
    <property type="match status" value="1"/>
</dbReference>
<sequence>MRTIKEKVLLNFGSTVLPMTAGLLAIPVLIEEMGVERFGLLSIAWMIVGYFGLLDMGLGRALTQRIATNLGIGKEGEIKPLIYFSLKILLFLSITISFLLFCSSEYIVFNIFDITDIYEEETKYSMYWVALTIPFVMLSTALFGVLEGFQYFGWIALIRLPLNVLMFLAPILAFDLENNLEVVMFSLFLVRLVAFLVLLVVVYWQVLAFKNSPISKAERKALLSFGGWITLSNLVSPIMVYFDRFYIASVLGALLVAYYTTPLDLLVKATLIPFSIIGVMFSYFASNWQTNREKVIDAYKKTLFIVFFMMLAFLVVVYFGAKEGLAIWIDEDFASKSYVLTQIIALGVFFNSLAMVPFALVQGVGRSDLTAKLHLLELPVFIVLLFFGVQKYGLMGAAWAWTVRVILDFLLLKLAAYYILRNNKYA</sequence>
<evidence type="ECO:0000256" key="4">
    <source>
        <dbReference type="ARBA" id="ARBA00022989"/>
    </source>
</evidence>
<feature type="transmembrane region" description="Helical" evidence="6">
    <location>
        <begin position="265"/>
        <end position="286"/>
    </location>
</feature>
<feature type="transmembrane region" description="Helical" evidence="6">
    <location>
        <begin position="298"/>
        <end position="319"/>
    </location>
</feature>
<feature type="transmembrane region" description="Helical" evidence="6">
    <location>
        <begin position="151"/>
        <end position="173"/>
    </location>
</feature>
<evidence type="ECO:0000256" key="6">
    <source>
        <dbReference type="SAM" id="Phobius"/>
    </source>
</evidence>
<dbReference type="Proteomes" id="UP000754821">
    <property type="component" value="Unassembled WGS sequence"/>
</dbReference>
<proteinExistence type="predicted"/>
<dbReference type="PANTHER" id="PTHR30250">
    <property type="entry name" value="PST FAMILY PREDICTED COLANIC ACID TRANSPORTER"/>
    <property type="match status" value="1"/>
</dbReference>
<feature type="transmembrane region" description="Helical" evidence="6">
    <location>
        <begin position="221"/>
        <end position="242"/>
    </location>
</feature>
<feature type="transmembrane region" description="Helical" evidence="6">
    <location>
        <begin position="373"/>
        <end position="392"/>
    </location>
</feature>
<organism evidence="7 8">
    <name type="scientific">Halomonas citrativorans</name>
    <dbReference type="NCBI Taxonomy" id="2742612"/>
    <lineage>
        <taxon>Bacteria</taxon>
        <taxon>Pseudomonadati</taxon>
        <taxon>Pseudomonadota</taxon>
        <taxon>Gammaproteobacteria</taxon>
        <taxon>Oceanospirillales</taxon>
        <taxon>Halomonadaceae</taxon>
        <taxon>Halomonas</taxon>
    </lineage>
</organism>
<reference evidence="7 8" key="1">
    <citation type="submission" date="2020-07" db="EMBL/GenBank/DDBJ databases">
        <title>Halophilic bacteria isolated from french cheeses.</title>
        <authorList>
            <person name="Kothe C.I."/>
            <person name="Farah-Kraiem B."/>
            <person name="Renault P."/>
            <person name="Dridi B."/>
        </authorList>
    </citation>
    <scope>NUCLEOTIDE SEQUENCE [LARGE SCALE GENOMIC DNA]</scope>
    <source>
        <strain evidence="7 8">FME16</strain>
    </source>
</reference>
<evidence type="ECO:0000313" key="7">
    <source>
        <dbReference type="EMBL" id="MBE0404477.1"/>
    </source>
</evidence>
<comment type="caution">
    <text evidence="7">The sequence shown here is derived from an EMBL/GenBank/DDBJ whole genome shotgun (WGS) entry which is preliminary data.</text>
</comment>
<evidence type="ECO:0000256" key="2">
    <source>
        <dbReference type="ARBA" id="ARBA00022475"/>
    </source>
</evidence>
<dbReference type="EMBL" id="RRZC01000014">
    <property type="protein sequence ID" value="MBE0404477.1"/>
    <property type="molecule type" value="Genomic_DNA"/>
</dbReference>
<evidence type="ECO:0000256" key="3">
    <source>
        <dbReference type="ARBA" id="ARBA00022692"/>
    </source>
</evidence>
<feature type="transmembrane region" description="Helical" evidence="6">
    <location>
        <begin position="84"/>
        <end position="107"/>
    </location>
</feature>
<protein>
    <submittedName>
        <fullName evidence="7">Flippase</fullName>
    </submittedName>
</protein>
<comment type="subcellular location">
    <subcellularLocation>
        <location evidence="1">Cell membrane</location>
        <topology evidence="1">Multi-pass membrane protein</topology>
    </subcellularLocation>
</comment>
<evidence type="ECO:0000313" key="8">
    <source>
        <dbReference type="Proteomes" id="UP000754821"/>
    </source>
</evidence>
<name>A0ABR9FDA4_9GAMM</name>
<evidence type="ECO:0000256" key="5">
    <source>
        <dbReference type="ARBA" id="ARBA00023136"/>
    </source>
</evidence>
<evidence type="ECO:0000256" key="1">
    <source>
        <dbReference type="ARBA" id="ARBA00004651"/>
    </source>
</evidence>
<feature type="transmembrane region" description="Helical" evidence="6">
    <location>
        <begin position="9"/>
        <end position="30"/>
    </location>
</feature>
<keyword evidence="3 6" id="KW-0812">Transmembrane</keyword>
<keyword evidence="5 6" id="KW-0472">Membrane</keyword>
<dbReference type="InterPro" id="IPR002797">
    <property type="entry name" value="Polysacc_synth"/>
</dbReference>
<dbReference type="InterPro" id="IPR050833">
    <property type="entry name" value="Poly_Biosynth_Transport"/>
</dbReference>
<dbReference type="CDD" id="cd13128">
    <property type="entry name" value="MATE_Wzx_like"/>
    <property type="match status" value="1"/>
</dbReference>
<feature type="transmembrane region" description="Helical" evidence="6">
    <location>
        <begin position="185"/>
        <end position="209"/>
    </location>
</feature>